<organism evidence="12 13">
    <name type="scientific">Thyridium curvatum</name>
    <dbReference type="NCBI Taxonomy" id="1093900"/>
    <lineage>
        <taxon>Eukaryota</taxon>
        <taxon>Fungi</taxon>
        <taxon>Dikarya</taxon>
        <taxon>Ascomycota</taxon>
        <taxon>Pezizomycotina</taxon>
        <taxon>Sordariomycetes</taxon>
        <taxon>Sordariomycetidae</taxon>
        <taxon>Thyridiales</taxon>
        <taxon>Thyridiaceae</taxon>
        <taxon>Thyridium</taxon>
    </lineage>
</organism>
<feature type="coiled-coil region" evidence="8">
    <location>
        <begin position="897"/>
        <end position="980"/>
    </location>
</feature>
<dbReference type="GO" id="GO:0000422">
    <property type="term" value="P:autophagy of mitochondrion"/>
    <property type="evidence" value="ECO:0007669"/>
    <property type="project" value="TreeGrafter"/>
</dbReference>
<keyword evidence="4 7" id="KW-0653">Protein transport</keyword>
<dbReference type="GeneID" id="41970582"/>
<dbReference type="PANTHER" id="PTHR13222">
    <property type="entry name" value="RB1-INDUCIBLE COILED-COIL"/>
    <property type="match status" value="1"/>
</dbReference>
<dbReference type="GO" id="GO:0034517">
    <property type="term" value="P:ribophagy"/>
    <property type="evidence" value="ECO:0007669"/>
    <property type="project" value="TreeGrafter"/>
</dbReference>
<dbReference type="STRING" id="1093900.A0A507B5F7"/>
<feature type="region of interest" description="Disordered" evidence="9">
    <location>
        <begin position="1209"/>
        <end position="1232"/>
    </location>
</feature>
<evidence type="ECO:0000256" key="7">
    <source>
        <dbReference type="RuleBase" id="RU367075"/>
    </source>
</evidence>
<evidence type="ECO:0000256" key="9">
    <source>
        <dbReference type="SAM" id="MobiDB-lite"/>
    </source>
</evidence>
<name>A0A507B5F7_9PEZI</name>
<dbReference type="GO" id="GO:0034727">
    <property type="term" value="P:piecemeal microautophagy of the nucleus"/>
    <property type="evidence" value="ECO:0007669"/>
    <property type="project" value="TreeGrafter"/>
</dbReference>
<feature type="domain" description="Autophagy protein ATG17-like" evidence="10">
    <location>
        <begin position="106"/>
        <end position="456"/>
    </location>
</feature>
<evidence type="ECO:0000256" key="4">
    <source>
        <dbReference type="ARBA" id="ARBA00022927"/>
    </source>
</evidence>
<feature type="compositionally biased region" description="Low complexity" evidence="9">
    <location>
        <begin position="1308"/>
        <end position="1329"/>
    </location>
</feature>
<evidence type="ECO:0000256" key="6">
    <source>
        <dbReference type="ARBA" id="ARBA00023054"/>
    </source>
</evidence>
<evidence type="ECO:0000259" key="10">
    <source>
        <dbReference type="Pfam" id="PF04108"/>
    </source>
</evidence>
<dbReference type="GO" id="GO:0000045">
    <property type="term" value="P:autophagosome assembly"/>
    <property type="evidence" value="ECO:0007669"/>
    <property type="project" value="UniProtKB-UniRule"/>
</dbReference>
<feature type="region of interest" description="Disordered" evidence="9">
    <location>
        <begin position="1297"/>
        <end position="1329"/>
    </location>
</feature>
<evidence type="ECO:0000256" key="3">
    <source>
        <dbReference type="ARBA" id="ARBA00022448"/>
    </source>
</evidence>
<feature type="compositionally biased region" description="Low complexity" evidence="9">
    <location>
        <begin position="1042"/>
        <end position="1054"/>
    </location>
</feature>
<dbReference type="GO" id="GO:0061709">
    <property type="term" value="P:reticulophagy"/>
    <property type="evidence" value="ECO:0007669"/>
    <property type="project" value="TreeGrafter"/>
</dbReference>
<dbReference type="GO" id="GO:1990316">
    <property type="term" value="C:Atg1/ULK1 kinase complex"/>
    <property type="evidence" value="ECO:0007669"/>
    <property type="project" value="TreeGrafter"/>
</dbReference>
<dbReference type="GO" id="GO:0005774">
    <property type="term" value="C:vacuolar membrane"/>
    <property type="evidence" value="ECO:0007669"/>
    <property type="project" value="UniProtKB-SubCell"/>
</dbReference>
<dbReference type="GO" id="GO:0019901">
    <property type="term" value="F:protein kinase binding"/>
    <property type="evidence" value="ECO:0007669"/>
    <property type="project" value="TreeGrafter"/>
</dbReference>
<dbReference type="GO" id="GO:0034045">
    <property type="term" value="C:phagophore assembly site membrane"/>
    <property type="evidence" value="ECO:0007669"/>
    <property type="project" value="UniProtKB-SubCell"/>
</dbReference>
<keyword evidence="7" id="KW-0472">Membrane</keyword>
<evidence type="ECO:0000313" key="12">
    <source>
        <dbReference type="EMBL" id="TPX17492.1"/>
    </source>
</evidence>
<comment type="subunit">
    <text evidence="7">Homodimer.</text>
</comment>
<comment type="caution">
    <text evidence="12">The sequence shown here is derived from an EMBL/GenBank/DDBJ whole genome shotgun (WGS) entry which is preliminary data.</text>
</comment>
<comment type="function">
    <text evidence="7">Involved in cytoplasm to vacuole transport (Cvt), pexophagy, mitophagy and nucleophagy. Recruits mitochondria for their selective degradation via autophagy (mitophagy) during starvation. Works as scaffold proteins that recruit ATG proteins to the pre-autophagosome (PAS), the site of vesicle/autophagosome formation. Required for the Cvt vesicles completion.</text>
</comment>
<dbReference type="Pfam" id="PF04108">
    <property type="entry name" value="ATG17_like"/>
    <property type="match status" value="1"/>
</dbReference>
<comment type="subcellular location">
    <subcellularLocation>
        <location evidence="7">Preautophagosomal structure membrane</location>
        <topology evidence="7">Peripheral membrane protein</topology>
    </subcellularLocation>
    <subcellularLocation>
        <location evidence="7">Vacuole membrane</location>
        <topology evidence="7">Peripheral membrane protein</topology>
    </subcellularLocation>
    <text evidence="7">During pexophagy, accumulates in the vacuolar membrane region, where the peroxisomes contact the vacuole.</text>
</comment>
<feature type="coiled-coil region" evidence="8">
    <location>
        <begin position="640"/>
        <end position="805"/>
    </location>
</feature>
<evidence type="ECO:0000256" key="8">
    <source>
        <dbReference type="SAM" id="Coils"/>
    </source>
</evidence>
<dbReference type="FunCoup" id="A0A507B5F7">
    <property type="interactions" value="132"/>
</dbReference>
<keyword evidence="13" id="KW-1185">Reference proteome</keyword>
<dbReference type="GO" id="GO:0060090">
    <property type="term" value="F:molecular adaptor activity"/>
    <property type="evidence" value="ECO:0007669"/>
    <property type="project" value="TreeGrafter"/>
</dbReference>
<feature type="region of interest" description="Disordered" evidence="9">
    <location>
        <begin position="586"/>
        <end position="638"/>
    </location>
</feature>
<dbReference type="PANTHER" id="PTHR13222:SF1">
    <property type="entry name" value="RB1-INDUCIBLE COILED-COIL PROTEIN 1"/>
    <property type="match status" value="1"/>
</dbReference>
<evidence type="ECO:0000313" key="13">
    <source>
        <dbReference type="Proteomes" id="UP000319257"/>
    </source>
</evidence>
<feature type="domain" description="Autophagy-related protein 11 C-terminal" evidence="11">
    <location>
        <begin position="1106"/>
        <end position="1247"/>
    </location>
</feature>
<dbReference type="OrthoDB" id="447953at2759"/>
<dbReference type="InterPro" id="IPR019460">
    <property type="entry name" value="Atg11_C"/>
</dbReference>
<evidence type="ECO:0000256" key="5">
    <source>
        <dbReference type="ARBA" id="ARBA00023006"/>
    </source>
</evidence>
<dbReference type="InterPro" id="IPR045326">
    <property type="entry name" value="ATG17-like_dom"/>
</dbReference>
<dbReference type="InParanoid" id="A0A507B5F7"/>
<dbReference type="Proteomes" id="UP000319257">
    <property type="component" value="Unassembled WGS sequence"/>
</dbReference>
<dbReference type="RefSeq" id="XP_030999203.1">
    <property type="nucleotide sequence ID" value="XM_031137402.1"/>
</dbReference>
<dbReference type="GO" id="GO:1903599">
    <property type="term" value="P:positive regulation of autophagy of mitochondrion"/>
    <property type="evidence" value="ECO:0007669"/>
    <property type="project" value="UniProtKB-UniRule"/>
</dbReference>
<keyword evidence="6 8" id="KW-0175">Coiled coil</keyword>
<feature type="compositionally biased region" description="Polar residues" evidence="9">
    <location>
        <begin position="586"/>
        <end position="607"/>
    </location>
</feature>
<gene>
    <name evidence="12" type="ORF">E0L32_003135</name>
</gene>
<feature type="region of interest" description="Disordered" evidence="9">
    <location>
        <begin position="1032"/>
        <end position="1058"/>
    </location>
</feature>
<feature type="coiled-coil region" evidence="8">
    <location>
        <begin position="1112"/>
        <end position="1139"/>
    </location>
</feature>
<dbReference type="Gene3D" id="1.10.287.1490">
    <property type="match status" value="1"/>
</dbReference>
<dbReference type="EMBL" id="SKBQ01000013">
    <property type="protein sequence ID" value="TPX17492.1"/>
    <property type="molecule type" value="Genomic_DNA"/>
</dbReference>
<feature type="region of interest" description="Disordered" evidence="9">
    <location>
        <begin position="1359"/>
        <end position="1425"/>
    </location>
</feature>
<dbReference type="Pfam" id="PF10377">
    <property type="entry name" value="ATG11"/>
    <property type="match status" value="1"/>
</dbReference>
<feature type="compositionally biased region" description="Basic and acidic residues" evidence="9">
    <location>
        <begin position="1404"/>
        <end position="1417"/>
    </location>
</feature>
<feature type="compositionally biased region" description="Basic and acidic residues" evidence="9">
    <location>
        <begin position="620"/>
        <end position="636"/>
    </location>
</feature>
<accession>A0A507B5F7</accession>
<proteinExistence type="inferred from homology"/>
<evidence type="ECO:0000256" key="1">
    <source>
        <dbReference type="ARBA" id="ARBA00009729"/>
    </source>
</evidence>
<sequence length="1425" mass="159211">MATSVLIAHTGQRLQVDTAQFTSVDDLKASLASQSSIPANCIIALTPQGKALKLQSIPLEKDIYVYDIRWTQSTTPAGSLPSVDIPLPPKYTVSDPPNDIRDHRSLQSWQELFKVRRAWALKAAEDCAKMANATQDRYSEMDVMMRCLDAAVANLEAVVKGLEPRYTELKKWVGPAQTEYSSLVTRWERYMSLARSIPISSAMARFMTGLDTLGSRSRGSREASLEDLIELETARKAGKLAPTALRKFNTKVSDLDHAATELFQSCGSLLTEFERTVARSALSHDGEALQLLQDIEAVAKKIDTDYYTTLEYSDSNQNVLQASKIAANHTERLLPTMRTRALEMDEMLQYASRARNSLANESIDFMRSIAEITSLSTTVKSQILGINNDEDLNTFDYLRLIQQVPYMYASFAAEAIKRHEWLDKVKSDSSTLANEMALFQEEEMKRRRKWHKSVGDAYGPPMSTSENQVPGLEVNLLGDEEQWPSVTRQNLEEFFETLQRQKADSEVVDDIRKLIAELDSPTKQQSKRVKAFKNGSVHDVALGRSGLMIRGDDDVLRNLQDENSKLENKLKTAESRVRRLEDLLHRQSQASRPTLGNLFQQPSQQLSERVDSSESIRSPRLSDDRRLSSDSADPRHLQRVQQLESELASAKERSITLEKDIGVHTDENKALKSQMEEVTSTKNDLLQNMEALKREFDEERKSYEEEIKRLQAKLEDTEDAIDHFGESRENEKAHYDERVKVLEAELEALGKDHSDDILKAQGQVDFLRNESKLQRERIEALTNELQSAKDESSGLTKKVREVEEAAQGHIEALRDLHDRILPDSSTPYDLSDMIEAISNKATGLLSRLQSLENDTAVLKSDLDAAHSAVRDSKTEVATLKEHLSTEEMKSLRSQETLASEKARAATLEAELSEEREQLSQLRVKIADGETGSETLRSKLEEGERRVKSLTEELASKQSRVGSLEEEVHLYEERLSESQAKLATVNALFESRTEQARDLTQRLFSQNDRLVRLLERVGFSVTRDGTSMVIQKVPRAERSTQLSSDPNDPSSSSIRRSSEVLDNRNLADSADLELLRWMDAPEVRIAAEKYEAFITRLGNFDADAFSESMYRRIRDVEHVARKWQREARSYREKAHSLQKEAHDKIAFRHFKEGDLALFLPTRNQTNGAWAAFNIGFPHYFLREQEGHRLRNREWLVARISKIQEKVVDLSRSLQGRSGGGETESVNDEDNDNPFDLSDGLRWYMIDAVEDKPGAPTTPGMAKTTVQANTVEAMGDMHSHARSGSTGKVGLGLISARGHHHHAGGIDGVSKTLSKSLESRRSSSSSKRALPFAGAGAGARAGNAHAVETDSLRAVAADTPVATSPTAGPHHPPPPQSQQQQLVVAESPATPDAAKKTAVGGGPATPEERGGNTEVRSDNVIDSLLGP</sequence>
<comment type="similarity">
    <text evidence="1 7">Belongs to the ATG11 family.</text>
</comment>
<dbReference type="SUPFAM" id="SSF57997">
    <property type="entry name" value="Tropomyosin"/>
    <property type="match status" value="1"/>
</dbReference>
<dbReference type="GO" id="GO:0015031">
    <property type="term" value="P:protein transport"/>
    <property type="evidence" value="ECO:0007669"/>
    <property type="project" value="UniProtKB-KW"/>
</dbReference>
<keyword evidence="7" id="KW-0926">Vacuole</keyword>
<evidence type="ECO:0000256" key="2">
    <source>
        <dbReference type="ARBA" id="ARBA00013804"/>
    </source>
</evidence>
<dbReference type="InterPro" id="IPR040040">
    <property type="entry name" value="ATG11"/>
</dbReference>
<keyword evidence="3 7" id="KW-0813">Transport</keyword>
<evidence type="ECO:0000259" key="11">
    <source>
        <dbReference type="Pfam" id="PF10377"/>
    </source>
</evidence>
<reference evidence="12 13" key="1">
    <citation type="submission" date="2019-06" db="EMBL/GenBank/DDBJ databases">
        <title>Draft genome sequence of the filamentous fungus Phialemoniopsis curvata isolated from diesel fuel.</title>
        <authorList>
            <person name="Varaljay V.A."/>
            <person name="Lyon W.J."/>
            <person name="Crouch A.L."/>
            <person name="Drake C.E."/>
            <person name="Hollomon J.M."/>
            <person name="Nadeau L.J."/>
            <person name="Nunn H.S."/>
            <person name="Stevenson B.S."/>
            <person name="Bojanowski C.L."/>
            <person name="Crookes-Goodson W.J."/>
        </authorList>
    </citation>
    <scope>NUCLEOTIDE SEQUENCE [LARGE SCALE GENOMIC DNA]</scope>
    <source>
        <strain evidence="12 13">D216</strain>
    </source>
</reference>
<keyword evidence="5 7" id="KW-0072">Autophagy</keyword>
<protein>
    <recommendedName>
        <fullName evidence="2 7">Autophagy-related protein 11</fullName>
    </recommendedName>
</protein>